<accession>E2ZL14</accession>
<dbReference type="GO" id="GO:0000967">
    <property type="term" value="P:rRNA 5'-end processing"/>
    <property type="evidence" value="ECO:0007669"/>
    <property type="project" value="UniProtKB-UniRule"/>
</dbReference>
<dbReference type="AlphaFoldDB" id="E2ZL14"/>
<dbReference type="SMART" id="SM00732">
    <property type="entry name" value="YqgFc"/>
    <property type="match status" value="1"/>
</dbReference>
<dbReference type="HAMAP" id="MF_00651">
    <property type="entry name" value="Nuclease_YqgF"/>
    <property type="match status" value="1"/>
</dbReference>
<dbReference type="CDD" id="cd16964">
    <property type="entry name" value="YqgF"/>
    <property type="match status" value="1"/>
</dbReference>
<evidence type="ECO:0000256" key="1">
    <source>
        <dbReference type="ARBA" id="ARBA00022490"/>
    </source>
</evidence>
<dbReference type="GO" id="GO:0005829">
    <property type="term" value="C:cytosol"/>
    <property type="evidence" value="ECO:0007669"/>
    <property type="project" value="TreeGrafter"/>
</dbReference>
<keyword evidence="4 5" id="KW-0378">Hydrolase</keyword>
<evidence type="ECO:0000313" key="7">
    <source>
        <dbReference type="EMBL" id="EFQ06128.1"/>
    </source>
</evidence>
<dbReference type="Proteomes" id="UP000006028">
    <property type="component" value="Unassembled WGS sequence"/>
</dbReference>
<comment type="caution">
    <text evidence="7">The sequence shown here is derived from an EMBL/GenBank/DDBJ whole genome shotgun (WGS) entry which is preliminary data.</text>
</comment>
<dbReference type="GO" id="GO:0004518">
    <property type="term" value="F:nuclease activity"/>
    <property type="evidence" value="ECO:0007669"/>
    <property type="project" value="UniProtKB-KW"/>
</dbReference>
<dbReference type="InterPro" id="IPR037027">
    <property type="entry name" value="YqgF/RNaseH-like_dom_sf"/>
</dbReference>
<comment type="subcellular location">
    <subcellularLocation>
        <location evidence="5">Cytoplasm</location>
    </subcellularLocation>
</comment>
<dbReference type="Gene3D" id="3.30.420.140">
    <property type="entry name" value="YqgF/RNase H-like domain"/>
    <property type="match status" value="1"/>
</dbReference>
<evidence type="ECO:0000259" key="6">
    <source>
        <dbReference type="SMART" id="SM00732"/>
    </source>
</evidence>
<dbReference type="STRING" id="748224.HMPREF9436_02366"/>
<comment type="similarity">
    <text evidence="5">Belongs to the YqgF HJR family.</text>
</comment>
<evidence type="ECO:0000256" key="2">
    <source>
        <dbReference type="ARBA" id="ARBA00022517"/>
    </source>
</evidence>
<dbReference type="NCBIfam" id="TIGR00250">
    <property type="entry name" value="RNAse_H_YqgF"/>
    <property type="match status" value="1"/>
</dbReference>
<proteinExistence type="inferred from homology"/>
<dbReference type="EC" id="3.1.-.-" evidence="5"/>
<comment type="function">
    <text evidence="5">Could be a nuclease involved in processing of the 5'-end of pre-16S rRNA.</text>
</comment>
<evidence type="ECO:0000256" key="4">
    <source>
        <dbReference type="ARBA" id="ARBA00022801"/>
    </source>
</evidence>
<reference evidence="7 8" key="1">
    <citation type="submission" date="2010-08" db="EMBL/GenBank/DDBJ databases">
        <authorList>
            <person name="Weinstock G."/>
            <person name="Sodergren E."/>
            <person name="Clifton S."/>
            <person name="Fulton L."/>
            <person name="Fulton B."/>
            <person name="Courtney L."/>
            <person name="Fronick C."/>
            <person name="Harrison M."/>
            <person name="Strong C."/>
            <person name="Farmer C."/>
            <person name="Delahaunty K."/>
            <person name="Markovic C."/>
            <person name="Hall O."/>
            <person name="Minx P."/>
            <person name="Tomlinson C."/>
            <person name="Mitreva M."/>
            <person name="Hou S."/>
            <person name="Chen J."/>
            <person name="Wollam A."/>
            <person name="Pepin K.H."/>
            <person name="Johnson M."/>
            <person name="Bhonagiri V."/>
            <person name="Zhang X."/>
            <person name="Suruliraj S."/>
            <person name="Warren W."/>
            <person name="Chinwalla A."/>
            <person name="Mardis E.R."/>
            <person name="Wilson R.K."/>
        </authorList>
    </citation>
    <scope>NUCLEOTIDE SEQUENCE [LARGE SCALE GENOMIC DNA]</scope>
    <source>
        <strain evidence="7 8">KLE1255</strain>
    </source>
</reference>
<dbReference type="PANTHER" id="PTHR33317">
    <property type="entry name" value="POLYNUCLEOTIDYL TRANSFERASE, RIBONUCLEASE H-LIKE SUPERFAMILY PROTEIN"/>
    <property type="match status" value="1"/>
</dbReference>
<evidence type="ECO:0000256" key="3">
    <source>
        <dbReference type="ARBA" id="ARBA00022722"/>
    </source>
</evidence>
<dbReference type="EMBL" id="AECU01000180">
    <property type="protein sequence ID" value="EFQ06128.1"/>
    <property type="molecule type" value="Genomic_DNA"/>
</dbReference>
<name>E2ZL14_9FIRM</name>
<dbReference type="GO" id="GO:0016788">
    <property type="term" value="F:hydrolase activity, acting on ester bonds"/>
    <property type="evidence" value="ECO:0007669"/>
    <property type="project" value="UniProtKB-UniRule"/>
</dbReference>
<keyword evidence="2 5" id="KW-0690">Ribosome biogenesis</keyword>
<dbReference type="InterPro" id="IPR006641">
    <property type="entry name" value="YqgF/RNaseH-like_dom"/>
</dbReference>
<feature type="domain" description="YqgF/RNase H-like" evidence="6">
    <location>
        <begin position="49"/>
        <end position="150"/>
    </location>
</feature>
<dbReference type="InterPro" id="IPR005227">
    <property type="entry name" value="YqgF"/>
</dbReference>
<sequence>MGHFLLKKRSVFIVTRKSSQKKCYYLPFSLQLWYTWTDKLFHTREEACMKILAVDYGDSRTGLATCDRTEFLTTAITPQITLKARNKVAARVCEVAKEIGAELIVIGLPLNMDGTEGERAIKSRKLAKTVEIWSGLPVRMWDERQTTCAAADILDESGTFGTKRKEILDSVSATVILDDYLAWRKEHPGEI</sequence>
<dbReference type="SUPFAM" id="SSF53098">
    <property type="entry name" value="Ribonuclease H-like"/>
    <property type="match status" value="1"/>
</dbReference>
<dbReference type="eggNOG" id="COG0816">
    <property type="taxonomic scope" value="Bacteria"/>
</dbReference>
<protein>
    <recommendedName>
        <fullName evidence="5">Putative pre-16S rRNA nuclease</fullName>
        <ecNumber evidence="5">3.1.-.-</ecNumber>
    </recommendedName>
</protein>
<dbReference type="InterPro" id="IPR012337">
    <property type="entry name" value="RNaseH-like_sf"/>
</dbReference>
<organism evidence="7 8">
    <name type="scientific">Faecalibacterium cf. prausnitzii KLE1255</name>
    <dbReference type="NCBI Taxonomy" id="748224"/>
    <lineage>
        <taxon>Bacteria</taxon>
        <taxon>Bacillati</taxon>
        <taxon>Bacillota</taxon>
        <taxon>Clostridia</taxon>
        <taxon>Eubacteriales</taxon>
        <taxon>Oscillospiraceae</taxon>
        <taxon>Faecalibacterium</taxon>
    </lineage>
</organism>
<keyword evidence="1 5" id="KW-0963">Cytoplasm</keyword>
<dbReference type="PANTHER" id="PTHR33317:SF4">
    <property type="entry name" value="POLYNUCLEOTIDYL TRANSFERASE, RIBONUCLEASE H-LIKE SUPERFAMILY PROTEIN"/>
    <property type="match status" value="1"/>
</dbReference>
<evidence type="ECO:0000256" key="5">
    <source>
        <dbReference type="HAMAP-Rule" id="MF_00651"/>
    </source>
</evidence>
<gene>
    <name evidence="7" type="ORF">HMPREF9436_02366</name>
</gene>
<dbReference type="BioCyc" id="FCF748224-HMP:GTSS-368-MONOMER"/>
<dbReference type="Pfam" id="PF03652">
    <property type="entry name" value="RuvX"/>
    <property type="match status" value="1"/>
</dbReference>
<keyword evidence="3 5" id="KW-0540">Nuclease</keyword>
<evidence type="ECO:0000313" key="8">
    <source>
        <dbReference type="Proteomes" id="UP000006028"/>
    </source>
</evidence>
<dbReference type="HOGENOM" id="CLU_098240_2_0_9"/>